<accession>A0AAD1ZZX1</accession>
<evidence type="ECO:0000313" key="2">
    <source>
        <dbReference type="EMBL" id="CAI9778683.1"/>
    </source>
</evidence>
<evidence type="ECO:0000259" key="1">
    <source>
        <dbReference type="Pfam" id="PF04526"/>
    </source>
</evidence>
<dbReference type="EMBL" id="OU503051">
    <property type="protein sequence ID" value="CAI9778683.1"/>
    <property type="molecule type" value="Genomic_DNA"/>
</dbReference>
<keyword evidence="3" id="KW-1185">Reference proteome</keyword>
<dbReference type="Proteomes" id="UP000834106">
    <property type="component" value="Chromosome 16"/>
</dbReference>
<organism evidence="2 3">
    <name type="scientific">Fraxinus pennsylvanica</name>
    <dbReference type="NCBI Taxonomy" id="56036"/>
    <lineage>
        <taxon>Eukaryota</taxon>
        <taxon>Viridiplantae</taxon>
        <taxon>Streptophyta</taxon>
        <taxon>Embryophyta</taxon>
        <taxon>Tracheophyta</taxon>
        <taxon>Spermatophyta</taxon>
        <taxon>Magnoliopsida</taxon>
        <taxon>eudicotyledons</taxon>
        <taxon>Gunneridae</taxon>
        <taxon>Pentapetalae</taxon>
        <taxon>asterids</taxon>
        <taxon>lamiids</taxon>
        <taxon>Lamiales</taxon>
        <taxon>Oleaceae</taxon>
        <taxon>Oleeae</taxon>
        <taxon>Fraxinus</taxon>
    </lineage>
</organism>
<name>A0AAD1ZZX1_9LAMI</name>
<dbReference type="Pfam" id="PF04526">
    <property type="entry name" value="DUF568"/>
    <property type="match status" value="1"/>
</dbReference>
<sequence>MVGSQSLVILKESNESMVVKTYNISSYIPIMETKILYNMLDKREYSDEVMRIFATLTISGKRGGDEPIVAGWCAGEEWDAEKAGLFAKNLASKGKLELASKVDNQNGNSTVSGRKNTNVIGESSRIWESGLGLYRAFILLGILVLGF</sequence>
<reference evidence="2" key="1">
    <citation type="submission" date="2023-05" db="EMBL/GenBank/DDBJ databases">
        <authorList>
            <person name="Huff M."/>
        </authorList>
    </citation>
    <scope>NUCLEOTIDE SEQUENCE</scope>
</reference>
<gene>
    <name evidence="2" type="ORF">FPE_LOCUS26113</name>
</gene>
<dbReference type="InterPro" id="IPR045265">
    <property type="entry name" value="AIR12_DOMON"/>
</dbReference>
<protein>
    <recommendedName>
        <fullName evidence="1">AIR12 DOMON domain-containing protein</fullName>
    </recommendedName>
</protein>
<dbReference type="AlphaFoldDB" id="A0AAD1ZZX1"/>
<evidence type="ECO:0000313" key="3">
    <source>
        <dbReference type="Proteomes" id="UP000834106"/>
    </source>
</evidence>
<proteinExistence type="predicted"/>
<feature type="domain" description="AIR12 DOMON" evidence="1">
    <location>
        <begin position="1"/>
        <end position="98"/>
    </location>
</feature>